<keyword evidence="2" id="KW-1185">Reference proteome</keyword>
<dbReference type="AlphaFoldDB" id="A0A1I7NVJ7"/>
<sequence length="250" mass="27490">MFAWAGVDSVPARRKHFDDRSPLWVSCGYRRRFYDDSSPPQCGHSAHNYRLIGTIIVRGLLLGYSDPTAVQALPENRRSPTDGTCGLCVDRVRRSPFSVQGDFDRSGSLVDMLPRVIAARGYSFAMTTGHVFIASSLGGFIARLGGDIDWLEGLPTEGEDHGFQKFMSSVDGVITGGEPTKRLCRLGSGLIRSPPVMVLSNFTQMLRAQPLAQRIRNVAARAAHSTRSEGDAFWRGKASGRNNNTLRRDC</sequence>
<dbReference type="STRING" id="51670.SAMN04488557_3787"/>
<dbReference type="Proteomes" id="UP000199423">
    <property type="component" value="Unassembled WGS sequence"/>
</dbReference>
<evidence type="ECO:0000313" key="2">
    <source>
        <dbReference type="Proteomes" id="UP000199423"/>
    </source>
</evidence>
<dbReference type="SUPFAM" id="SSF53597">
    <property type="entry name" value="Dihydrofolate reductase-like"/>
    <property type="match status" value="1"/>
</dbReference>
<dbReference type="InterPro" id="IPR024072">
    <property type="entry name" value="DHFR-like_dom_sf"/>
</dbReference>
<organism evidence="1 2">
    <name type="scientific">Hyphomicrobium facile</name>
    <dbReference type="NCBI Taxonomy" id="51670"/>
    <lineage>
        <taxon>Bacteria</taxon>
        <taxon>Pseudomonadati</taxon>
        <taxon>Pseudomonadota</taxon>
        <taxon>Alphaproteobacteria</taxon>
        <taxon>Hyphomicrobiales</taxon>
        <taxon>Hyphomicrobiaceae</taxon>
        <taxon>Hyphomicrobium</taxon>
    </lineage>
</organism>
<gene>
    <name evidence="1" type="ORF">SAMN04488557_3787</name>
</gene>
<dbReference type="Gene3D" id="3.40.430.10">
    <property type="entry name" value="Dihydrofolate Reductase, subunit A"/>
    <property type="match status" value="1"/>
</dbReference>
<proteinExistence type="predicted"/>
<reference evidence="2" key="1">
    <citation type="submission" date="2016-10" db="EMBL/GenBank/DDBJ databases">
        <authorList>
            <person name="Varghese N."/>
            <person name="Submissions S."/>
        </authorList>
    </citation>
    <scope>NUCLEOTIDE SEQUENCE [LARGE SCALE GENOMIC DNA]</scope>
    <source>
        <strain evidence="2">DSM 1565</strain>
    </source>
</reference>
<accession>A0A1I7NVJ7</accession>
<name>A0A1I7NVJ7_9HYPH</name>
<protein>
    <submittedName>
        <fullName evidence="1">Uncharacterized protein</fullName>
    </submittedName>
</protein>
<evidence type="ECO:0000313" key="1">
    <source>
        <dbReference type="EMBL" id="SFV38670.1"/>
    </source>
</evidence>
<dbReference type="EMBL" id="FPCH01000004">
    <property type="protein sequence ID" value="SFV38670.1"/>
    <property type="molecule type" value="Genomic_DNA"/>
</dbReference>